<comment type="caution">
    <text evidence="1">The sequence shown here is derived from an EMBL/GenBank/DDBJ whole genome shotgun (WGS) entry which is preliminary data.</text>
</comment>
<evidence type="ECO:0000313" key="1">
    <source>
        <dbReference type="EMBL" id="MCU6686471.1"/>
    </source>
</evidence>
<sequence>MMEEYGVLKKGWKNIIGICRKEYRGIPFVPGPCKTEVTENVRPIQEIPGQEKIQGSVAVQLHLFYEDLLEEFKWYLKQIPFPFDLFVSCQENADIHRIKKVLSKLSHVGKVEVRQIPNRGRDIAPVYIWFRRELQSYDYFLHIHSKKSLFTGKEQTDWRRQSLNALLGSPNMVKRILYLLEQEEDIGLVFPEYFKELTMYHSSWLTNEMQGRAFMEEYGLHMEGSLFQYPVGSFYWAKTKALQPLFDRAYTIEEFPREEGQVDGTLLHVIERGIGVMAGSRGCRSVLVDTDEGVFRFRKSVKLFRDYLSGDCRTLQEKLSSYQTVCFDLFGTLVTEAQWEENIFPRYEIRKIVECLLNRGKTVICRIPAGYSGQKAEEILERCGYCAGKIILVPEEIGREIPSALPADSIYVTDRTFRYWEAVYGKGQETVWLMNPKDAYVLSDDYDKYKEMWDIPEKRRKLEERINGCWYNSPFALEGPEGMTGKEVEHDYMPD</sequence>
<dbReference type="RefSeq" id="WP_158369551.1">
    <property type="nucleotide sequence ID" value="NZ_JAOQJU010000007.1"/>
</dbReference>
<reference evidence="1 2" key="1">
    <citation type="journal article" date="2021" name="ISME Commun">
        <title>Automated analysis of genomic sequences facilitates high-throughput and comprehensive description of bacteria.</title>
        <authorList>
            <person name="Hitch T.C.A."/>
        </authorList>
    </citation>
    <scope>NUCLEOTIDE SEQUENCE [LARGE SCALE GENOMIC DNA]</scope>
    <source>
        <strain evidence="1 2">Sanger_03</strain>
    </source>
</reference>
<dbReference type="Pfam" id="PF05045">
    <property type="entry name" value="RgpF"/>
    <property type="match status" value="1"/>
</dbReference>
<gene>
    <name evidence="1" type="ORF">OCV99_07890</name>
</gene>
<proteinExistence type="predicted"/>
<accession>A0ABT2RM49</accession>
<dbReference type="Proteomes" id="UP001652431">
    <property type="component" value="Unassembled WGS sequence"/>
</dbReference>
<keyword evidence="2" id="KW-1185">Reference proteome</keyword>
<dbReference type="EMBL" id="JAOQJU010000007">
    <property type="protein sequence ID" value="MCU6686471.1"/>
    <property type="molecule type" value="Genomic_DNA"/>
</dbReference>
<dbReference type="InterPro" id="IPR007739">
    <property type="entry name" value="RgpF"/>
</dbReference>
<name>A0ABT2RM49_9FIRM</name>
<organism evidence="1 2">
    <name type="scientific">Dorea acetigenes</name>
    <dbReference type="NCBI Taxonomy" id="2981787"/>
    <lineage>
        <taxon>Bacteria</taxon>
        <taxon>Bacillati</taxon>
        <taxon>Bacillota</taxon>
        <taxon>Clostridia</taxon>
        <taxon>Lachnospirales</taxon>
        <taxon>Lachnospiraceae</taxon>
        <taxon>Dorea</taxon>
    </lineage>
</organism>
<evidence type="ECO:0000313" key="2">
    <source>
        <dbReference type="Proteomes" id="UP001652431"/>
    </source>
</evidence>
<protein>
    <submittedName>
        <fullName evidence="1">Rhamnan synthesis F family protein</fullName>
    </submittedName>
</protein>